<keyword evidence="1" id="KW-0732">Signal</keyword>
<name>A0A916RYW8_9HYPH</name>
<evidence type="ECO:0000313" key="4">
    <source>
        <dbReference type="Proteomes" id="UP000636264"/>
    </source>
</evidence>
<feature type="signal peptide" evidence="1">
    <location>
        <begin position="1"/>
        <end position="23"/>
    </location>
</feature>
<dbReference type="Pfam" id="PF09084">
    <property type="entry name" value="NMT1"/>
    <property type="match status" value="1"/>
</dbReference>
<dbReference type="GO" id="GO:0009228">
    <property type="term" value="P:thiamine biosynthetic process"/>
    <property type="evidence" value="ECO:0007669"/>
    <property type="project" value="InterPro"/>
</dbReference>
<reference evidence="3" key="1">
    <citation type="journal article" date="2014" name="Int. J. Syst. Evol. Microbiol.">
        <title>Complete genome sequence of Corynebacterium casei LMG S-19264T (=DSM 44701T), isolated from a smear-ripened cheese.</title>
        <authorList>
            <consortium name="US DOE Joint Genome Institute (JGI-PGF)"/>
            <person name="Walter F."/>
            <person name="Albersmeier A."/>
            <person name="Kalinowski J."/>
            <person name="Ruckert C."/>
        </authorList>
    </citation>
    <scope>NUCLEOTIDE SEQUENCE</scope>
    <source>
        <strain evidence="3">CGMCC 1.15320</strain>
    </source>
</reference>
<dbReference type="Gene3D" id="3.40.190.10">
    <property type="entry name" value="Periplasmic binding protein-like II"/>
    <property type="match status" value="2"/>
</dbReference>
<evidence type="ECO:0000256" key="1">
    <source>
        <dbReference type="SAM" id="SignalP"/>
    </source>
</evidence>
<protein>
    <submittedName>
        <fullName evidence="3">ABC transporter substrate-binding protein</fullName>
    </submittedName>
</protein>
<reference evidence="3" key="2">
    <citation type="submission" date="2020-09" db="EMBL/GenBank/DDBJ databases">
        <authorList>
            <person name="Sun Q."/>
            <person name="Zhou Y."/>
        </authorList>
    </citation>
    <scope>NUCLEOTIDE SEQUENCE</scope>
    <source>
        <strain evidence="3">CGMCC 1.15320</strain>
    </source>
</reference>
<sequence length="334" mass="35742">MNAFKRIGIGLALAVTAASGAWAETSELTVVFPNPSAINNYPLHVAIGEGYFEEEGLKINVEIVNGSASVLQLLASGQAHIGQPGPAPLLNARARGEDVVFIYNHFAKSVFGLVVPDESPVKTPADLKGVTIGVGTADGAEVGFARSILTDNNLKEGEDYEFLAIGDGGTAVAAFVNKEVGAYSAAVSDAAIISARGIPLREITPEPYLEYFGNGYAVTRAFLDDNKETITKFGRALVKATRFGLDPANRETVLKHVAASNPQESEDPAFAENLLTVVQDRSQPVKKSDPLGYQPPEAWQKWQESLVASGDLEKPFDNLEEAYTNEFVEAWNAD</sequence>
<keyword evidence="4" id="KW-1185">Reference proteome</keyword>
<feature type="chain" id="PRO_5037930941" evidence="1">
    <location>
        <begin position="24"/>
        <end position="334"/>
    </location>
</feature>
<proteinExistence type="predicted"/>
<feature type="domain" description="SsuA/THI5-like" evidence="2">
    <location>
        <begin position="40"/>
        <end position="244"/>
    </location>
</feature>
<dbReference type="EMBL" id="BMIF01000013">
    <property type="protein sequence ID" value="GGA77563.1"/>
    <property type="molecule type" value="Genomic_DNA"/>
</dbReference>
<dbReference type="RefSeq" id="WP_188722352.1">
    <property type="nucleotide sequence ID" value="NZ_BMIF01000013.1"/>
</dbReference>
<dbReference type="PANTHER" id="PTHR31528">
    <property type="entry name" value="4-AMINO-5-HYDROXYMETHYL-2-METHYLPYRIMIDINE PHOSPHATE SYNTHASE THI11-RELATED"/>
    <property type="match status" value="1"/>
</dbReference>
<comment type="caution">
    <text evidence="3">The sequence shown here is derived from an EMBL/GenBank/DDBJ whole genome shotgun (WGS) entry which is preliminary data.</text>
</comment>
<evidence type="ECO:0000313" key="3">
    <source>
        <dbReference type="EMBL" id="GGA77563.1"/>
    </source>
</evidence>
<dbReference type="SUPFAM" id="SSF53850">
    <property type="entry name" value="Periplasmic binding protein-like II"/>
    <property type="match status" value="1"/>
</dbReference>
<dbReference type="AlphaFoldDB" id="A0A916RYW8"/>
<organism evidence="3 4">
    <name type="scientific">Nitratireductor aestuarii</name>
    <dbReference type="NCBI Taxonomy" id="1735103"/>
    <lineage>
        <taxon>Bacteria</taxon>
        <taxon>Pseudomonadati</taxon>
        <taxon>Pseudomonadota</taxon>
        <taxon>Alphaproteobacteria</taxon>
        <taxon>Hyphomicrobiales</taxon>
        <taxon>Phyllobacteriaceae</taxon>
        <taxon>Nitratireductor</taxon>
    </lineage>
</organism>
<evidence type="ECO:0000259" key="2">
    <source>
        <dbReference type="Pfam" id="PF09084"/>
    </source>
</evidence>
<dbReference type="PANTHER" id="PTHR31528:SF15">
    <property type="entry name" value="RIBOFLAVIN-BINDING PROTEIN RIBY"/>
    <property type="match status" value="1"/>
</dbReference>
<accession>A0A916RYW8</accession>
<dbReference type="InterPro" id="IPR015168">
    <property type="entry name" value="SsuA/THI5"/>
</dbReference>
<dbReference type="InterPro" id="IPR027939">
    <property type="entry name" value="NMT1/THI5"/>
</dbReference>
<dbReference type="Proteomes" id="UP000636264">
    <property type="component" value="Unassembled WGS sequence"/>
</dbReference>
<gene>
    <name evidence="3" type="ORF">GCM10011385_34580</name>
</gene>